<dbReference type="Proteomes" id="UP001281003">
    <property type="component" value="Unassembled WGS sequence"/>
</dbReference>
<feature type="region of interest" description="Disordered" evidence="1">
    <location>
        <begin position="1"/>
        <end position="28"/>
    </location>
</feature>
<comment type="caution">
    <text evidence="2">The sequence shown here is derived from an EMBL/GenBank/DDBJ whole genome shotgun (WGS) entry which is preliminary data.</text>
</comment>
<reference evidence="2" key="2">
    <citation type="submission" date="2023-07" db="EMBL/GenBank/DDBJ databases">
        <authorList>
            <consortium name="Lawrence Berkeley National Laboratory"/>
            <person name="Haridas S."/>
            <person name="Hensen N."/>
            <person name="Bonometti L."/>
            <person name="Westerberg I."/>
            <person name="Brannstrom I.O."/>
            <person name="Guillou S."/>
            <person name="Cros-Aarteil S."/>
            <person name="Calhoun S."/>
            <person name="Kuo A."/>
            <person name="Mondo S."/>
            <person name="Pangilinan J."/>
            <person name="Riley R."/>
            <person name="LaButti K."/>
            <person name="Andreopoulos B."/>
            <person name="Lipzen A."/>
            <person name="Chen C."/>
            <person name="Yanf M."/>
            <person name="Daum C."/>
            <person name="Ng V."/>
            <person name="Clum A."/>
            <person name="Steindorff A."/>
            <person name="Ohm R."/>
            <person name="Martin F."/>
            <person name="Silar P."/>
            <person name="Natvig D."/>
            <person name="Lalanne C."/>
            <person name="Gautier V."/>
            <person name="Ament-velasquez S.L."/>
            <person name="Kruys A."/>
            <person name="Hutchinson M.I."/>
            <person name="Powell A.J."/>
            <person name="Barry K."/>
            <person name="Miller A.N."/>
            <person name="Grigoriev I.V."/>
            <person name="Debuchy R."/>
            <person name="Gladieux P."/>
            <person name="Thoren M.H."/>
            <person name="Johannesson H."/>
        </authorList>
    </citation>
    <scope>NUCLEOTIDE SEQUENCE</scope>
    <source>
        <strain evidence="2">FGSC 1904</strain>
    </source>
</reference>
<proteinExistence type="predicted"/>
<feature type="compositionally biased region" description="Basic and acidic residues" evidence="1">
    <location>
        <begin position="187"/>
        <end position="201"/>
    </location>
</feature>
<organism evidence="2 3">
    <name type="scientific">Sordaria brevicollis</name>
    <dbReference type="NCBI Taxonomy" id="83679"/>
    <lineage>
        <taxon>Eukaryota</taxon>
        <taxon>Fungi</taxon>
        <taxon>Dikarya</taxon>
        <taxon>Ascomycota</taxon>
        <taxon>Pezizomycotina</taxon>
        <taxon>Sordariomycetes</taxon>
        <taxon>Sordariomycetidae</taxon>
        <taxon>Sordariales</taxon>
        <taxon>Sordariaceae</taxon>
        <taxon>Sordaria</taxon>
    </lineage>
</organism>
<feature type="compositionally biased region" description="Low complexity" evidence="1">
    <location>
        <begin position="8"/>
        <end position="21"/>
    </location>
</feature>
<protein>
    <submittedName>
        <fullName evidence="2">Uncharacterized protein</fullName>
    </submittedName>
</protein>
<evidence type="ECO:0000313" key="2">
    <source>
        <dbReference type="EMBL" id="KAK3388838.1"/>
    </source>
</evidence>
<dbReference type="EMBL" id="JAUTDP010000014">
    <property type="protein sequence ID" value="KAK3388838.1"/>
    <property type="molecule type" value="Genomic_DNA"/>
</dbReference>
<accession>A0AAE0U2R1</accession>
<evidence type="ECO:0000256" key="1">
    <source>
        <dbReference type="SAM" id="MobiDB-lite"/>
    </source>
</evidence>
<gene>
    <name evidence="2" type="ORF">B0T20DRAFT_364098</name>
</gene>
<reference evidence="2" key="1">
    <citation type="journal article" date="2023" name="Mol. Phylogenet. Evol.">
        <title>Genome-scale phylogeny and comparative genomics of the fungal order Sordariales.</title>
        <authorList>
            <person name="Hensen N."/>
            <person name="Bonometti L."/>
            <person name="Westerberg I."/>
            <person name="Brannstrom I.O."/>
            <person name="Guillou S."/>
            <person name="Cros-Aarteil S."/>
            <person name="Calhoun S."/>
            <person name="Haridas S."/>
            <person name="Kuo A."/>
            <person name="Mondo S."/>
            <person name="Pangilinan J."/>
            <person name="Riley R."/>
            <person name="LaButti K."/>
            <person name="Andreopoulos B."/>
            <person name="Lipzen A."/>
            <person name="Chen C."/>
            <person name="Yan M."/>
            <person name="Daum C."/>
            <person name="Ng V."/>
            <person name="Clum A."/>
            <person name="Steindorff A."/>
            <person name="Ohm R.A."/>
            <person name="Martin F."/>
            <person name="Silar P."/>
            <person name="Natvig D.O."/>
            <person name="Lalanne C."/>
            <person name="Gautier V."/>
            <person name="Ament-Velasquez S.L."/>
            <person name="Kruys A."/>
            <person name="Hutchinson M.I."/>
            <person name="Powell A.J."/>
            <person name="Barry K."/>
            <person name="Miller A.N."/>
            <person name="Grigoriev I.V."/>
            <person name="Debuchy R."/>
            <person name="Gladieux P."/>
            <person name="Hiltunen Thoren M."/>
            <person name="Johannesson H."/>
        </authorList>
    </citation>
    <scope>NUCLEOTIDE SEQUENCE</scope>
    <source>
        <strain evidence="2">FGSC 1904</strain>
    </source>
</reference>
<evidence type="ECO:0000313" key="3">
    <source>
        <dbReference type="Proteomes" id="UP001281003"/>
    </source>
</evidence>
<sequence length="619" mass="70543">MPPKRKAQGSAPGQPAAQRQRAAAEEPRLPHEIMTEVVLEGLRCRPHCAFSLLCSQWQICHNDRELPLQDAILRKLRVDEYAPSEEAQALDEWPEFMEEEPVEEGGQPESIAIPYMGEVKTYWAGHSMRKVHCPLYDPDEAGAAGAPPATGAKHAYDNSECRECGCGPFRYSMFEEDVAPWDYEYPGKENPFQDDKRDGKVGGRLRKGKGYKMTQQQKRREVRGWPQEGIGRLREICPNTTGWNGYLNSLRPTERGRKFIKDVKTWRASQGDKLVRLQQRPVKWLGALGVKGLATRIISAQEGVLTWGDETLDLLPFIPRWMDRFDPNGGFRETTGRPPPSASQSAVYMAPFSGVKKHYAPEPPGQDTLPYEYKHIRHLMINAYSVFRHGAAHDVSERFGHPHPHDDGPQPFSVWAQTQSAIRTRVRMECNVPLYVDYQAMTALETLYLDLTNIVRNDFQDQALYVREVLGLAQRLEGKKLQRLVIAGLRTDFPLWPGERDLAEVQDVAPPVANPMRWAEVNWMYEFRKAVRPGGKVFLVDAHESLFGAHADPLARFVPWVSTVERRPSGFRDPQINVGNEVIWMDRYPLFMNTAIDRHRENNPPAVPEQMPDGMDEME</sequence>
<dbReference type="AlphaFoldDB" id="A0AAE0U2R1"/>
<keyword evidence="3" id="KW-1185">Reference proteome</keyword>
<name>A0AAE0U2R1_SORBR</name>
<feature type="region of interest" description="Disordered" evidence="1">
    <location>
        <begin position="187"/>
        <end position="223"/>
    </location>
</feature>
<feature type="region of interest" description="Disordered" evidence="1">
    <location>
        <begin position="599"/>
        <end position="619"/>
    </location>
</feature>